<organism evidence="11">
    <name type="scientific">Balaenoptera musculus</name>
    <name type="common">Blue whale</name>
    <dbReference type="NCBI Taxonomy" id="9771"/>
    <lineage>
        <taxon>Eukaryota</taxon>
        <taxon>Metazoa</taxon>
        <taxon>Chordata</taxon>
        <taxon>Craniata</taxon>
        <taxon>Vertebrata</taxon>
        <taxon>Euteleostomi</taxon>
        <taxon>Mammalia</taxon>
        <taxon>Eutheria</taxon>
        <taxon>Laurasiatheria</taxon>
        <taxon>Artiodactyla</taxon>
        <taxon>Whippomorpha</taxon>
        <taxon>Cetacea</taxon>
        <taxon>Mysticeti</taxon>
        <taxon>Balaenopteridae</taxon>
        <taxon>Balaenoptera</taxon>
    </lineage>
</organism>
<evidence type="ECO:0000256" key="7">
    <source>
        <dbReference type="ARBA" id="ARBA00023242"/>
    </source>
</evidence>
<dbReference type="GO" id="GO:0009890">
    <property type="term" value="P:negative regulation of biosynthetic process"/>
    <property type="evidence" value="ECO:0007669"/>
    <property type="project" value="InterPro"/>
</dbReference>
<evidence type="ECO:0000256" key="3">
    <source>
        <dbReference type="ARBA" id="ARBA00007605"/>
    </source>
</evidence>
<dbReference type="GO" id="GO:0005829">
    <property type="term" value="C:cytosol"/>
    <property type="evidence" value="ECO:0007669"/>
    <property type="project" value="UniProtKB-SubCell"/>
</dbReference>
<comment type="subcellular location">
    <subcellularLocation>
        <location evidence="2">Cytoplasm</location>
        <location evidence="2">Cytosol</location>
    </subcellularLocation>
    <subcellularLocation>
        <location evidence="1">Nucleus membrane</location>
    </subcellularLocation>
</comment>
<keyword evidence="5" id="KW-0963">Cytoplasm</keyword>
<dbReference type="AlphaFoldDB" id="A0A8C0CK07"/>
<reference evidence="11" key="1">
    <citation type="submission" date="2023-09" db="UniProtKB">
        <authorList>
            <consortium name="Ensembl"/>
        </authorList>
    </citation>
    <scope>IDENTIFICATION</scope>
</reference>
<evidence type="ECO:0000256" key="2">
    <source>
        <dbReference type="ARBA" id="ARBA00004514"/>
    </source>
</evidence>
<accession>A0A8C0CK07</accession>
<evidence type="ECO:0000256" key="6">
    <source>
        <dbReference type="ARBA" id="ARBA00023136"/>
    </source>
</evidence>
<evidence type="ECO:0000256" key="1">
    <source>
        <dbReference type="ARBA" id="ARBA00004126"/>
    </source>
</evidence>
<sequence length="135" mass="15288">MPYLLISTQIRMEVGPTMVGDEHSDPELMRHLGASKRSVLGNNLRILNHCATREVSRRNLLPPPSTHIYQASLWTQLQRLLQEWQPPCKDITPGPGAFPPSKRNLIVALSQASCCDKCFFQVWDSPLCFLFTLLT</sequence>
<keyword evidence="7" id="KW-0539">Nucleus</keyword>
<evidence type="ECO:0000256" key="10">
    <source>
        <dbReference type="ARBA" id="ARBA00063525"/>
    </source>
</evidence>
<dbReference type="FunFam" id="3.30.1410.10:FF:000001">
    <property type="entry name" value="GTP cyclohydrolase 1 feedback regulatory protein"/>
    <property type="match status" value="1"/>
</dbReference>
<evidence type="ECO:0000256" key="5">
    <source>
        <dbReference type="ARBA" id="ARBA00022490"/>
    </source>
</evidence>
<dbReference type="PANTHER" id="PTHR16852">
    <property type="entry name" value="GTP CYCLOHYDROLASE 1 FEEDBACK REGULATORY PROTEIN"/>
    <property type="match status" value="1"/>
</dbReference>
<dbReference type="Pfam" id="PF06399">
    <property type="entry name" value="GFRP"/>
    <property type="match status" value="1"/>
</dbReference>
<dbReference type="Ensembl" id="ENSBMST00010008173.1">
    <property type="protein sequence ID" value="ENSBMSP00010007321.1"/>
    <property type="gene ID" value="ENSBMSG00010005437.1"/>
</dbReference>
<comment type="function">
    <text evidence="9">Mediates tetrahydrobiopterin inhibition of GTP cyclohydrolase 1. This inhibition is reversed by L-phenylalanine.</text>
</comment>
<evidence type="ECO:0000256" key="4">
    <source>
        <dbReference type="ARBA" id="ARBA00020099"/>
    </source>
</evidence>
<comment type="similarity">
    <text evidence="3">Belongs to the GFRP family.</text>
</comment>
<dbReference type="InterPro" id="IPR009112">
    <property type="entry name" value="GTP_CycHdrlase_I_reg"/>
</dbReference>
<evidence type="ECO:0000256" key="8">
    <source>
        <dbReference type="ARBA" id="ARBA00032599"/>
    </source>
</evidence>
<dbReference type="Gene3D" id="3.30.1410.10">
    <property type="entry name" value="GTP cyclohydrolase I feedback regulatory protein GFRP"/>
    <property type="match status" value="1"/>
</dbReference>
<evidence type="ECO:0000256" key="9">
    <source>
        <dbReference type="ARBA" id="ARBA00055241"/>
    </source>
</evidence>
<comment type="subunit">
    <text evidence="10">Homopentamer. Forms a complex with GCH1 where a GCH1 homodecamer is sandwiched by two GFRP homopentamers. Interacts with GCH1.</text>
</comment>
<dbReference type="GO" id="GO:0044549">
    <property type="term" value="F:GTP cyclohydrolase binding"/>
    <property type="evidence" value="ECO:0007669"/>
    <property type="project" value="TreeGrafter"/>
</dbReference>
<evidence type="ECO:0000313" key="11">
    <source>
        <dbReference type="Ensembl" id="ENSBMSP00010007321.1"/>
    </source>
</evidence>
<protein>
    <recommendedName>
        <fullName evidence="4">GTP cyclohydrolase 1 feedback regulatory protein</fullName>
    </recommendedName>
    <alternativeName>
        <fullName evidence="8">GTP cyclohydrolase I feedback regulatory protein</fullName>
    </alternativeName>
</protein>
<name>A0A8C0CK07_BALMU</name>
<dbReference type="GO" id="GO:0031965">
    <property type="term" value="C:nuclear membrane"/>
    <property type="evidence" value="ECO:0007669"/>
    <property type="project" value="UniProtKB-SubCell"/>
</dbReference>
<dbReference type="GeneTree" id="ENSGT01120000273804"/>
<proteinExistence type="inferred from homology"/>
<keyword evidence="6" id="KW-0472">Membrane</keyword>
<dbReference type="SUPFAM" id="SSF69761">
    <property type="entry name" value="GTP cyclohydrolase I feedback regulatory protein, GFRP"/>
    <property type="match status" value="1"/>
</dbReference>
<dbReference type="InterPro" id="IPR036717">
    <property type="entry name" value="GFRP_sf"/>
</dbReference>
<dbReference type="PANTHER" id="PTHR16852:SF2">
    <property type="entry name" value="GTP CYCLOHYDROLASE 1 FEEDBACK REGULATORY PROTEIN"/>
    <property type="match status" value="1"/>
</dbReference>